<dbReference type="GO" id="GO:0003700">
    <property type="term" value="F:DNA-binding transcription factor activity"/>
    <property type="evidence" value="ECO:0007669"/>
    <property type="project" value="InterPro"/>
</dbReference>
<dbReference type="PROSITE" id="PS00041">
    <property type="entry name" value="HTH_ARAC_FAMILY_1"/>
    <property type="match status" value="1"/>
</dbReference>
<organism evidence="5 6">
    <name type="scientific">Marinomonas mediterranea (strain ATCC 700492 / JCM 21426 / NBRC 103028 / MMB-1)</name>
    <dbReference type="NCBI Taxonomy" id="717774"/>
    <lineage>
        <taxon>Bacteria</taxon>
        <taxon>Pseudomonadati</taxon>
        <taxon>Pseudomonadota</taxon>
        <taxon>Gammaproteobacteria</taxon>
        <taxon>Oceanospirillales</taxon>
        <taxon>Oceanospirillaceae</taxon>
        <taxon>Marinomonas</taxon>
    </lineage>
</organism>
<evidence type="ECO:0000259" key="4">
    <source>
        <dbReference type="PROSITE" id="PS01124"/>
    </source>
</evidence>
<dbReference type="STRING" id="717774.Marme_2199"/>
<dbReference type="PRINTS" id="PR00032">
    <property type="entry name" value="HTHARAC"/>
</dbReference>
<dbReference type="PROSITE" id="PS01124">
    <property type="entry name" value="HTH_ARAC_FAMILY_2"/>
    <property type="match status" value="1"/>
</dbReference>
<evidence type="ECO:0000256" key="2">
    <source>
        <dbReference type="ARBA" id="ARBA00023125"/>
    </source>
</evidence>
<dbReference type="InterPro" id="IPR050204">
    <property type="entry name" value="AraC_XylS_family_regulators"/>
</dbReference>
<feature type="domain" description="HTH araC/xylS-type" evidence="4">
    <location>
        <begin position="231"/>
        <end position="329"/>
    </location>
</feature>
<dbReference type="Pfam" id="PF12852">
    <property type="entry name" value="Cupin_6"/>
    <property type="match status" value="1"/>
</dbReference>
<proteinExistence type="predicted"/>
<dbReference type="EMBL" id="CP002583">
    <property type="protein sequence ID" value="ADZ91441.1"/>
    <property type="molecule type" value="Genomic_DNA"/>
</dbReference>
<keyword evidence="1" id="KW-0805">Transcription regulation</keyword>
<protein>
    <submittedName>
        <fullName evidence="5">Transcriptional regulator, AraC family</fullName>
    </submittedName>
</protein>
<dbReference type="RefSeq" id="WP_013661346.1">
    <property type="nucleotide sequence ID" value="NC_015276.1"/>
</dbReference>
<dbReference type="KEGG" id="mme:Marme_2199"/>
<dbReference type="InterPro" id="IPR018062">
    <property type="entry name" value="HTH_AraC-typ_CS"/>
</dbReference>
<dbReference type="PATRIC" id="fig|717774.3.peg.2264"/>
<dbReference type="OrthoDB" id="9783876at2"/>
<dbReference type="InterPro" id="IPR018060">
    <property type="entry name" value="HTH_AraC"/>
</dbReference>
<name>F2K4P8_MARM1</name>
<dbReference type="PANTHER" id="PTHR46796:SF7">
    <property type="entry name" value="ARAC FAMILY TRANSCRIPTIONAL REGULATOR"/>
    <property type="match status" value="1"/>
</dbReference>
<dbReference type="Gene3D" id="2.60.120.10">
    <property type="entry name" value="Jelly Rolls"/>
    <property type="match status" value="1"/>
</dbReference>
<dbReference type="eggNOG" id="COG2207">
    <property type="taxonomic scope" value="Bacteria"/>
</dbReference>
<gene>
    <name evidence="5" type="ordered locus">Marme_2199</name>
</gene>
<dbReference type="InterPro" id="IPR014710">
    <property type="entry name" value="RmlC-like_jellyroll"/>
</dbReference>
<keyword evidence="6" id="KW-1185">Reference proteome</keyword>
<accession>F2K4P8</accession>
<dbReference type="AlphaFoldDB" id="F2K4P8"/>
<dbReference type="Proteomes" id="UP000001062">
    <property type="component" value="Chromosome"/>
</dbReference>
<dbReference type="HOGENOM" id="CLU_000445_81_0_6"/>
<evidence type="ECO:0000313" key="6">
    <source>
        <dbReference type="Proteomes" id="UP000001062"/>
    </source>
</evidence>
<dbReference type="SUPFAM" id="SSF46689">
    <property type="entry name" value="Homeodomain-like"/>
    <property type="match status" value="2"/>
</dbReference>
<dbReference type="Pfam" id="PF12833">
    <property type="entry name" value="HTH_18"/>
    <property type="match status" value="1"/>
</dbReference>
<keyword evidence="2" id="KW-0238">DNA-binding</keyword>
<evidence type="ECO:0000256" key="1">
    <source>
        <dbReference type="ARBA" id="ARBA00023015"/>
    </source>
</evidence>
<dbReference type="InterPro" id="IPR009057">
    <property type="entry name" value="Homeodomain-like_sf"/>
</dbReference>
<dbReference type="Gene3D" id="1.10.10.60">
    <property type="entry name" value="Homeodomain-like"/>
    <property type="match status" value="1"/>
</dbReference>
<sequence length="335" mass="37558">MKLSTRSPNIPIEPNSKRDFLDDVLSSLLVADSAVVFFEFTAPWAIKIEYEVPISCTVVEGELWLSDQNRVTQCFRAGDTFVLPKGMRGKPYYISSSEEFPQSWITANELFDKGQHIPFNLSDPQHISWGGGGSVVRIFSFAFHWFDQCYGPLIDTLPELMRINVEDAGTTLQNLMVSFLFKEAHPEQSGFGSLVAQTAQLFLIHAIRTFAVTYGSDREGWLKGFSDPRIAKALTCIHRDPGNKWSVETLGKATGMSRSVFSKRFTEVMGESPMDYVCAWRMHLARLALETTDTTVTALAQQLGYQSEAAFRTAFRKMTGQSPKEYSKSNASNLP</sequence>
<dbReference type="SMART" id="SM00342">
    <property type="entry name" value="HTH_ARAC"/>
    <property type="match status" value="1"/>
</dbReference>
<keyword evidence="3" id="KW-0804">Transcription</keyword>
<dbReference type="InterPro" id="IPR020449">
    <property type="entry name" value="Tscrpt_reg_AraC-type_HTH"/>
</dbReference>
<dbReference type="GO" id="GO:0043565">
    <property type="term" value="F:sequence-specific DNA binding"/>
    <property type="evidence" value="ECO:0007669"/>
    <property type="project" value="InterPro"/>
</dbReference>
<evidence type="ECO:0000313" key="5">
    <source>
        <dbReference type="EMBL" id="ADZ91441.1"/>
    </source>
</evidence>
<reference evidence="5 6" key="1">
    <citation type="journal article" date="2012" name="Stand. Genomic Sci.">
        <title>Complete genome sequence of the melanogenic marine bacterium Marinomonas mediterranea type strain (MMB-1(T)).</title>
        <authorList>
            <person name="Lucas-Elio P."/>
            <person name="Goodwin L."/>
            <person name="Woyke T."/>
            <person name="Pitluck S."/>
            <person name="Nolan M."/>
            <person name="Kyrpides N.C."/>
            <person name="Detter J.C."/>
            <person name="Copeland A."/>
            <person name="Teshima H."/>
            <person name="Bruce D."/>
            <person name="Detter C."/>
            <person name="Tapia R."/>
            <person name="Han S."/>
            <person name="Land M.L."/>
            <person name="Ivanova N."/>
            <person name="Mikhailova N."/>
            <person name="Johnston A.W."/>
            <person name="Sanchez-Amat A."/>
        </authorList>
    </citation>
    <scope>NUCLEOTIDE SEQUENCE [LARGE SCALE GENOMIC DNA]</scope>
    <source>
        <strain evidence="6">ATCC 700492 / JCM 21426 / NBRC 103028 / MMB-1</strain>
    </source>
</reference>
<dbReference type="InterPro" id="IPR032783">
    <property type="entry name" value="AraC_lig"/>
</dbReference>
<dbReference type="PANTHER" id="PTHR46796">
    <property type="entry name" value="HTH-TYPE TRANSCRIPTIONAL ACTIVATOR RHAS-RELATED"/>
    <property type="match status" value="1"/>
</dbReference>
<evidence type="ECO:0000256" key="3">
    <source>
        <dbReference type="ARBA" id="ARBA00023163"/>
    </source>
</evidence>